<proteinExistence type="predicted"/>
<dbReference type="Proteomes" id="UP000001075">
    <property type="component" value="Unassembled WGS sequence"/>
</dbReference>
<name>G3I074_CRIGR</name>
<evidence type="ECO:0000313" key="2">
    <source>
        <dbReference type="Proteomes" id="UP000001075"/>
    </source>
</evidence>
<protein>
    <submittedName>
        <fullName evidence="1">Uncharacterized protein</fullName>
    </submittedName>
</protein>
<dbReference type="EMBL" id="JH000998">
    <property type="protein sequence ID" value="EGV92766.1"/>
    <property type="molecule type" value="Genomic_DNA"/>
</dbReference>
<evidence type="ECO:0000313" key="1">
    <source>
        <dbReference type="EMBL" id="EGV92766.1"/>
    </source>
</evidence>
<gene>
    <name evidence="1" type="ORF">I79_016751</name>
</gene>
<dbReference type="InParanoid" id="G3I074"/>
<organism evidence="1 2">
    <name type="scientific">Cricetulus griseus</name>
    <name type="common">Chinese hamster</name>
    <name type="synonym">Cricetulus barabensis griseus</name>
    <dbReference type="NCBI Taxonomy" id="10029"/>
    <lineage>
        <taxon>Eukaryota</taxon>
        <taxon>Metazoa</taxon>
        <taxon>Chordata</taxon>
        <taxon>Craniata</taxon>
        <taxon>Vertebrata</taxon>
        <taxon>Euteleostomi</taxon>
        <taxon>Mammalia</taxon>
        <taxon>Eutheria</taxon>
        <taxon>Euarchontoglires</taxon>
        <taxon>Glires</taxon>
        <taxon>Rodentia</taxon>
        <taxon>Myomorpha</taxon>
        <taxon>Muroidea</taxon>
        <taxon>Cricetidae</taxon>
        <taxon>Cricetinae</taxon>
        <taxon>Cricetulus</taxon>
    </lineage>
</organism>
<dbReference type="AlphaFoldDB" id="G3I074"/>
<accession>G3I074</accession>
<sequence>MGRHLKEHFVLFWSWARTGDPKDTYRLFHSFRSVFAAWKPHKEGCSSGQEENPHWSLFLRLFFGALF</sequence>
<reference evidence="2" key="1">
    <citation type="journal article" date="2011" name="Nat. Biotechnol.">
        <title>The genomic sequence of the Chinese hamster ovary (CHO)-K1 cell line.</title>
        <authorList>
            <person name="Xu X."/>
            <person name="Nagarajan H."/>
            <person name="Lewis N.E."/>
            <person name="Pan S."/>
            <person name="Cai Z."/>
            <person name="Liu X."/>
            <person name="Chen W."/>
            <person name="Xie M."/>
            <person name="Wang W."/>
            <person name="Hammond S."/>
            <person name="Andersen M.R."/>
            <person name="Neff N."/>
            <person name="Passarelli B."/>
            <person name="Koh W."/>
            <person name="Fan H.C."/>
            <person name="Wang J."/>
            <person name="Gui Y."/>
            <person name="Lee K.H."/>
            <person name="Betenbaugh M.J."/>
            <person name="Quake S.R."/>
            <person name="Famili I."/>
            <person name="Palsson B.O."/>
            <person name="Wang J."/>
        </authorList>
    </citation>
    <scope>NUCLEOTIDE SEQUENCE [LARGE SCALE GENOMIC DNA]</scope>
    <source>
        <strain evidence="2">CHO K1 cell line</strain>
    </source>
</reference>